<accession>A0AA89C1Z4</accession>
<name>A0AA89C1Z4_PINIB</name>
<dbReference type="EMBL" id="VSWD01000010">
    <property type="protein sequence ID" value="KAK3091362.1"/>
    <property type="molecule type" value="Genomic_DNA"/>
</dbReference>
<dbReference type="PANTHER" id="PTHR23271">
    <property type="entry name" value="HEPATOCELLULAR CARCINOMA-ASSOCIATED ANTIGEN 66"/>
    <property type="match status" value="1"/>
</dbReference>
<dbReference type="SUPFAM" id="SSF48452">
    <property type="entry name" value="TPR-like"/>
    <property type="match status" value="1"/>
</dbReference>
<dbReference type="GO" id="GO:0034388">
    <property type="term" value="C:Pwp2p-containing subcomplex of 90S preribosome"/>
    <property type="evidence" value="ECO:0007669"/>
    <property type="project" value="TreeGrafter"/>
</dbReference>
<organism evidence="6 7">
    <name type="scientific">Pinctada imbricata</name>
    <name type="common">Atlantic pearl-oyster</name>
    <name type="synonym">Pinctada martensii</name>
    <dbReference type="NCBI Taxonomy" id="66713"/>
    <lineage>
        <taxon>Eukaryota</taxon>
        <taxon>Metazoa</taxon>
        <taxon>Spiralia</taxon>
        <taxon>Lophotrochozoa</taxon>
        <taxon>Mollusca</taxon>
        <taxon>Bivalvia</taxon>
        <taxon>Autobranchia</taxon>
        <taxon>Pteriomorphia</taxon>
        <taxon>Pterioida</taxon>
        <taxon>Pterioidea</taxon>
        <taxon>Pteriidae</taxon>
        <taxon>Pinctada</taxon>
    </lineage>
</organism>
<dbReference type="GO" id="GO:0032040">
    <property type="term" value="C:small-subunit processome"/>
    <property type="evidence" value="ECO:0007669"/>
    <property type="project" value="TreeGrafter"/>
</dbReference>
<dbReference type="InterPro" id="IPR013949">
    <property type="entry name" value="Utp6"/>
</dbReference>
<dbReference type="GO" id="GO:0030515">
    <property type="term" value="F:snoRNA binding"/>
    <property type="evidence" value="ECO:0007669"/>
    <property type="project" value="InterPro"/>
</dbReference>
<evidence type="ECO:0000313" key="6">
    <source>
        <dbReference type="EMBL" id="KAK3091362.1"/>
    </source>
</evidence>
<protein>
    <recommendedName>
        <fullName evidence="5">U3 small nucleolar RNA-associated protein 6 N-terminal domain-containing protein</fullName>
    </recommendedName>
</protein>
<keyword evidence="2" id="KW-0698">rRNA processing</keyword>
<reference evidence="6" key="1">
    <citation type="submission" date="2019-08" db="EMBL/GenBank/DDBJ databases">
        <title>The improved chromosome-level genome for the pearl oyster Pinctada fucata martensii using PacBio sequencing and Hi-C.</title>
        <authorList>
            <person name="Zheng Z."/>
        </authorList>
    </citation>
    <scope>NUCLEOTIDE SEQUENCE</scope>
    <source>
        <strain evidence="6">ZZ-2019</strain>
        <tissue evidence="6">Adductor muscle</tissue>
    </source>
</reference>
<evidence type="ECO:0000256" key="1">
    <source>
        <dbReference type="ARBA" id="ARBA00004604"/>
    </source>
</evidence>
<dbReference type="Proteomes" id="UP001186944">
    <property type="component" value="Unassembled WGS sequence"/>
</dbReference>
<proteinExistence type="predicted"/>
<dbReference type="PANTHER" id="PTHR23271:SF1">
    <property type="entry name" value="U3 SMALL NUCLEOLAR RNA-ASSOCIATED PROTEIN 6 HOMOLOG"/>
    <property type="match status" value="1"/>
</dbReference>
<dbReference type="GO" id="GO:0000462">
    <property type="term" value="P:maturation of SSU-rRNA from tricistronic rRNA transcript (SSU-rRNA, 5.8S rRNA, LSU-rRNA)"/>
    <property type="evidence" value="ECO:0007669"/>
    <property type="project" value="InterPro"/>
</dbReference>
<dbReference type="InterPro" id="IPR011990">
    <property type="entry name" value="TPR-like_helical_dom_sf"/>
</dbReference>
<evidence type="ECO:0000256" key="2">
    <source>
        <dbReference type="ARBA" id="ARBA00022552"/>
    </source>
</evidence>
<evidence type="ECO:0000256" key="4">
    <source>
        <dbReference type="ARBA" id="ARBA00023242"/>
    </source>
</evidence>
<dbReference type="AlphaFoldDB" id="A0AA89C1Z4"/>
<dbReference type="InterPro" id="IPR055347">
    <property type="entry name" value="UTP6_N"/>
</dbReference>
<dbReference type="Gene3D" id="1.25.40.10">
    <property type="entry name" value="Tetratricopeptide repeat domain"/>
    <property type="match status" value="1"/>
</dbReference>
<evidence type="ECO:0000313" key="7">
    <source>
        <dbReference type="Proteomes" id="UP001186944"/>
    </source>
</evidence>
<comment type="caution">
    <text evidence="6">The sequence shown here is derived from an EMBL/GenBank/DDBJ whole genome shotgun (WGS) entry which is preliminary data.</text>
</comment>
<gene>
    <name evidence="6" type="ORF">FSP39_019251</name>
</gene>
<keyword evidence="7" id="KW-1185">Reference proteome</keyword>
<sequence length="296" mass="34996">MAEFVQQSIEEMLPELEQMARVGLFTSKETRQILKKRKVFEYKLRRKTKHKEDFLQYIQYETNVLELVKKRRKKTGYTFKKAEIDWAISQRIHKLFKLATVRFQDDVKVWLSHIQYAKSNNEKKTVSKLFASLLQVHNKKPGKFYLWLLAAKHEFEEAQNPNNARSLIQRGLRFNASSKKMWQEMLKRREILLQANIGETDETPDDVLEGKIPSIVYEQATEKFPDNVDLVVALLGISEKFDFAEKLQTQILKDLRTDYAAHPKTWDVLARRHLTTDREDRIACQDEKVWRANAIP</sequence>
<feature type="domain" description="U3 small nucleolar RNA-associated protein 6 N-terminal" evidence="5">
    <location>
        <begin position="9"/>
        <end position="91"/>
    </location>
</feature>
<keyword evidence="4" id="KW-0539">Nucleus</keyword>
<dbReference type="Pfam" id="PF08640">
    <property type="entry name" value="U3_assoc_6"/>
    <property type="match status" value="1"/>
</dbReference>
<comment type="subcellular location">
    <subcellularLocation>
        <location evidence="1">Nucleus</location>
        <location evidence="1">Nucleolus</location>
    </subcellularLocation>
</comment>
<evidence type="ECO:0000259" key="5">
    <source>
        <dbReference type="Pfam" id="PF08640"/>
    </source>
</evidence>
<keyword evidence="3" id="KW-0677">Repeat</keyword>
<evidence type="ECO:0000256" key="3">
    <source>
        <dbReference type="ARBA" id="ARBA00022737"/>
    </source>
</evidence>